<evidence type="ECO:0000313" key="2">
    <source>
        <dbReference type="Proteomes" id="UP000636709"/>
    </source>
</evidence>
<dbReference type="OrthoDB" id="651722at2759"/>
<reference evidence="1" key="1">
    <citation type="submission" date="2020-07" db="EMBL/GenBank/DDBJ databases">
        <title>Genome sequence and genetic diversity analysis of an under-domesticated orphan crop, white fonio (Digitaria exilis).</title>
        <authorList>
            <person name="Bennetzen J.L."/>
            <person name="Chen S."/>
            <person name="Ma X."/>
            <person name="Wang X."/>
            <person name="Yssel A.E.J."/>
            <person name="Chaluvadi S.R."/>
            <person name="Johnson M."/>
            <person name="Gangashetty P."/>
            <person name="Hamidou F."/>
            <person name="Sanogo M.D."/>
            <person name="Zwaenepoel A."/>
            <person name="Wallace J."/>
            <person name="Van De Peer Y."/>
            <person name="Van Deynze A."/>
        </authorList>
    </citation>
    <scope>NUCLEOTIDE SEQUENCE</scope>
    <source>
        <tissue evidence="1">Leaves</tissue>
    </source>
</reference>
<keyword evidence="2" id="KW-1185">Reference proteome</keyword>
<gene>
    <name evidence="1" type="ORF">HU200_059957</name>
</gene>
<dbReference type="Gene3D" id="1.20.120.1750">
    <property type="match status" value="1"/>
</dbReference>
<name>A0A835ABX3_9POAL</name>
<protein>
    <submittedName>
        <fullName evidence="1">Uncharacterized protein</fullName>
    </submittedName>
</protein>
<dbReference type="EMBL" id="JACEFO010002487">
    <property type="protein sequence ID" value="KAF8657797.1"/>
    <property type="molecule type" value="Genomic_DNA"/>
</dbReference>
<dbReference type="SUPFAM" id="SSF57850">
    <property type="entry name" value="RING/U-box"/>
    <property type="match status" value="1"/>
</dbReference>
<proteinExistence type="predicted"/>
<sequence length="89" mass="9348">MAAVAGWVVGNARVRGPAPRHVADSAVGIASPCISIIVARPCGEDYDSGGRDGEGCVLSRLAEGRNWTRCPSCRAVIDKIHGCTRIVCR</sequence>
<comment type="caution">
    <text evidence="1">The sequence shown here is derived from an EMBL/GenBank/DDBJ whole genome shotgun (WGS) entry which is preliminary data.</text>
</comment>
<evidence type="ECO:0000313" key="1">
    <source>
        <dbReference type="EMBL" id="KAF8657797.1"/>
    </source>
</evidence>
<dbReference type="Proteomes" id="UP000636709">
    <property type="component" value="Unassembled WGS sequence"/>
</dbReference>
<dbReference type="AlphaFoldDB" id="A0A835ABX3"/>
<accession>A0A835ABX3</accession>
<organism evidence="1 2">
    <name type="scientific">Digitaria exilis</name>
    <dbReference type="NCBI Taxonomy" id="1010633"/>
    <lineage>
        <taxon>Eukaryota</taxon>
        <taxon>Viridiplantae</taxon>
        <taxon>Streptophyta</taxon>
        <taxon>Embryophyta</taxon>
        <taxon>Tracheophyta</taxon>
        <taxon>Spermatophyta</taxon>
        <taxon>Magnoliopsida</taxon>
        <taxon>Liliopsida</taxon>
        <taxon>Poales</taxon>
        <taxon>Poaceae</taxon>
        <taxon>PACMAD clade</taxon>
        <taxon>Panicoideae</taxon>
        <taxon>Panicodae</taxon>
        <taxon>Paniceae</taxon>
        <taxon>Anthephorinae</taxon>
        <taxon>Digitaria</taxon>
    </lineage>
</organism>